<sequence length="432" mass="46705">MEAPHAYENLWKGNQANGMELAAAVVSLSCKAVIVANDLYELRSKYKDASTTIDAICNEVEVVRASLSRVQRLLEKDSAKGIDFNDELRDVFDMAITGCTVVLSCLDDEIKKLLAGSKSQGGGGGFGWKVKAKYLWKEETMMDLLQRLRGQQGAISLLFQSLQMESLSELHHLLRERSTQMHQSQAAADSLRQAHPEVDVPESILCDLDSERGSILSTTEFSFDDEIINSKAYRRALSMAHHHRRPKSPDLDLIPENEPSEPSSNTTTHSEEAAEPVANPPSPPPTTTDPPPAYSPPLPPPAAAAATTPPTDPLSAAISKSLASFRLLSPTHHAQPPPNRPPIPSAPPLLDPDPEENPSPTSSRPPSYTTLDRCASTASTASTSARGKRDKAARRRARDKAGRKARGRCEAALAGGEGRGGCFRRRGEGARG</sequence>
<evidence type="ECO:0000313" key="1">
    <source>
        <dbReference type="EMBL" id="GME28243.1"/>
    </source>
</evidence>
<reference evidence="1" key="1">
    <citation type="submission" date="2024-09" db="EMBL/GenBank/DDBJ databases">
        <title>Draft Genome Sequences of Neofusicoccum parvum.</title>
        <authorList>
            <person name="Ashida A."/>
            <person name="Camagna M."/>
            <person name="Tanaka A."/>
            <person name="Takemoto D."/>
        </authorList>
    </citation>
    <scope>NUCLEOTIDE SEQUENCE</scope>
    <source>
        <strain evidence="1">PPO83</strain>
    </source>
</reference>
<evidence type="ECO:0000313" key="2">
    <source>
        <dbReference type="Proteomes" id="UP001165186"/>
    </source>
</evidence>
<organism evidence="1 2">
    <name type="scientific">Neofusicoccum parvum</name>
    <dbReference type="NCBI Taxonomy" id="310453"/>
    <lineage>
        <taxon>Eukaryota</taxon>
        <taxon>Fungi</taxon>
        <taxon>Dikarya</taxon>
        <taxon>Ascomycota</taxon>
        <taxon>Pezizomycotina</taxon>
        <taxon>Dothideomycetes</taxon>
        <taxon>Dothideomycetes incertae sedis</taxon>
        <taxon>Botryosphaeriales</taxon>
        <taxon>Botryosphaeriaceae</taxon>
        <taxon>Neofusicoccum</taxon>
    </lineage>
</organism>
<keyword evidence="2" id="KW-1185">Reference proteome</keyword>
<proteinExistence type="predicted"/>
<protein>
    <submittedName>
        <fullName evidence="1">Ankyrin repeat domain-containing protein 28 protein</fullName>
    </submittedName>
</protein>
<accession>A0ACB5S663</accession>
<dbReference type="Proteomes" id="UP001165186">
    <property type="component" value="Unassembled WGS sequence"/>
</dbReference>
<gene>
    <name evidence="1" type="primary">g5323</name>
    <name evidence="1" type="ORF">NpPPO83_00005323</name>
</gene>
<comment type="caution">
    <text evidence="1">The sequence shown here is derived from an EMBL/GenBank/DDBJ whole genome shotgun (WGS) entry which is preliminary data.</text>
</comment>
<name>A0ACB5S663_9PEZI</name>
<dbReference type="EMBL" id="BSXG01000045">
    <property type="protein sequence ID" value="GME28243.1"/>
    <property type="molecule type" value="Genomic_DNA"/>
</dbReference>